<evidence type="ECO:0000313" key="2">
    <source>
        <dbReference type="EMBL" id="QEQ94893.1"/>
    </source>
</evidence>
<reference evidence="2 3" key="1">
    <citation type="submission" date="2019-07" db="EMBL/GenBank/DDBJ databases">
        <title>Complete genome sequence of bacteriophages infecting Erwinia pyrifoliae.</title>
        <authorList>
            <person name="Kim S.G."/>
            <person name="Park S.C."/>
        </authorList>
    </citation>
    <scope>NUCLEOTIDE SEQUENCE [LARGE SCALE GENOMIC DNA]</scope>
</reference>
<dbReference type="InterPro" id="IPR058969">
    <property type="entry name" value="Phage_phiTE_241_N"/>
</dbReference>
<dbReference type="Proteomes" id="UP000326545">
    <property type="component" value="Segment"/>
</dbReference>
<proteinExistence type="predicted"/>
<keyword evidence="3" id="KW-1185">Reference proteome</keyword>
<evidence type="ECO:0000313" key="3">
    <source>
        <dbReference type="Proteomes" id="UP000326545"/>
    </source>
</evidence>
<organism evidence="2 3">
    <name type="scientific">Erwinia phage pEp_SNUABM_01</name>
    <dbReference type="NCBI Taxonomy" id="2601643"/>
    <lineage>
        <taxon>Viruses</taxon>
        <taxon>Duplodnaviria</taxon>
        <taxon>Heunggongvirae</taxon>
        <taxon>Uroviricota</taxon>
        <taxon>Caudoviricetes</taxon>
        <taxon>Vequintavirinae</taxon>
        <taxon>Henunavirus</taxon>
        <taxon>Henunavirus SNUABM01</taxon>
    </lineage>
</organism>
<dbReference type="CDD" id="cd19958">
    <property type="entry name" value="pyocin_knob"/>
    <property type="match status" value="3"/>
</dbReference>
<sequence>MSDMSTINSSTSDAIDQLVVDAGRMHKVINGTAAETITVEDGSLIPSLRKAMLENLYYKTPVLDWQKGSVTQVFNQLYAFTEPTSNAVSWWYAPSATATNPVSMGDSPATDSNWRVVLDSATLTGLYATIDSPNFTGLPTAPTMDDDDNSTSIATTAFVNALILKVFQDINAEKIDAATITVTGDASIFNLSATDAAVTGKLTVQDLEILGEVTGIQTSVDGEDIAPKSITTTEKLEVGGDTTLHGTFQIADKTILLGDGTVVDLTNIGSAGTVAVSADLDSVVGNDNFVWDATSLNTPILGSSGKGVSIAKTATDVTQVTWPDGETSPWTRVLSGTTWSAWKNAISSNAEAVEGTATNIAVSPAGMAAFVAQYGIGTDSLTNVADLDDVTVGSGFSYSSGAENAPTSGAGGRGIVLPTSPGNATQLVIENVAGNMYIRYSADGTWAAWQQFQGEPGTDGNDGAPGASAYEIYLGTVPEGETPMTQQEWLASLQGSSFTVNATGTTAERDNYDTEAKGFAFLDTTTGLLYIKNSATSADWSDGIPFKGDAGTPGVNGSTWYNGSGAPASATGANGDFYLDTTALDVYKKVSNAWSVITNLQGSVWITGTAAPTSTVGKNGDLYLVLTTDTTASTNGNVYQKASGSWTSVGNIRGPAGSGSSYTLPIASATVLGGVKIGSGVSIAADGTISVTGGGSVTFATTAEAQAATSTTVVMSPARTREFMEKHGFTASFTTQATDLNSVVTGDLFNYASTTLNIPGTGGYGRGIAIPSGTGYVTQLAIENDSNLMFIRYQTNGTWGAWAQASGGSGGSVTFATTAEAQAGTSTTVAMSPARTREQFEPLGFGSTYTNEVANLNTLTKGQFFNWGASSTNTPVASSYGRGIMIPAGTGYATQLGIVNDTGATYVRFNNNGTWTSWVAVGGSGTAAVMKASGTGHAAGLAPDPGATAGTTKFLREDATWAVPAGGSGGGGGAAVFTAGQLTNTISLNASSATTIAMTAGTTTIDSTMLYKFSAVLLLQGPAGAKVDLTLTDIGPDIFRMRAHFTKADGTIGSARSTQASGAMTVELFDQDSTIIVDGIMHSSYYGTNGPQFQGKINTGDWCNAIKGSVITMTPIVTVPST</sequence>
<name>A0A5J6DB89_9CAUD</name>
<accession>A0A5J6DB89</accession>
<dbReference type="EMBL" id="MN184887">
    <property type="protein sequence ID" value="QEQ94893.1"/>
    <property type="molecule type" value="Genomic_DNA"/>
</dbReference>
<dbReference type="Pfam" id="PF26208">
    <property type="entry name" value="Phage_phiTE_241_N"/>
    <property type="match status" value="1"/>
</dbReference>
<feature type="domain" description="Putative phage tail fibre N-terminal" evidence="1">
    <location>
        <begin position="10"/>
        <end position="116"/>
    </location>
</feature>
<evidence type="ECO:0000259" key="1">
    <source>
        <dbReference type="Pfam" id="PF26208"/>
    </source>
</evidence>
<gene>
    <name evidence="2" type="ORF">pEpSNUABM01_067</name>
</gene>
<protein>
    <submittedName>
        <fullName evidence="2">Putative tail fiber protein</fullName>
    </submittedName>
</protein>